<feature type="chain" id="PRO_5040828978" evidence="2">
    <location>
        <begin position="18"/>
        <end position="330"/>
    </location>
</feature>
<keyword evidence="2" id="KW-0732">Signal</keyword>
<keyword evidence="4" id="KW-1185">Reference proteome</keyword>
<accession>A0A9W8YBI4</accession>
<dbReference type="EMBL" id="JAPEUY010000005">
    <property type="protein sequence ID" value="KAJ4373059.1"/>
    <property type="molecule type" value="Genomic_DNA"/>
</dbReference>
<evidence type="ECO:0000256" key="1">
    <source>
        <dbReference type="SAM" id="Phobius"/>
    </source>
</evidence>
<keyword evidence="1" id="KW-0812">Transmembrane</keyword>
<comment type="caution">
    <text evidence="3">The sequence shown here is derived from an EMBL/GenBank/DDBJ whole genome shotgun (WGS) entry which is preliminary data.</text>
</comment>
<dbReference type="Proteomes" id="UP001140560">
    <property type="component" value="Unassembled WGS sequence"/>
</dbReference>
<organism evidence="3 4">
    <name type="scientific">Neocucurbitaria cava</name>
    <dbReference type="NCBI Taxonomy" id="798079"/>
    <lineage>
        <taxon>Eukaryota</taxon>
        <taxon>Fungi</taxon>
        <taxon>Dikarya</taxon>
        <taxon>Ascomycota</taxon>
        <taxon>Pezizomycotina</taxon>
        <taxon>Dothideomycetes</taxon>
        <taxon>Pleosporomycetidae</taxon>
        <taxon>Pleosporales</taxon>
        <taxon>Pleosporineae</taxon>
        <taxon>Cucurbitariaceae</taxon>
        <taxon>Neocucurbitaria</taxon>
    </lineage>
</organism>
<feature type="signal peptide" evidence="2">
    <location>
        <begin position="1"/>
        <end position="17"/>
    </location>
</feature>
<dbReference type="AlphaFoldDB" id="A0A9W8YBI4"/>
<sequence>MRLLSSLSLAYVAAAAAATGGLPADDAPERVAEEVTVVDVNKSYVVKLGCLGCPFLLRESQFNISFEHPPRDNALLLKFDIDTSRSALLLNGHDILPLGAMPLHINALQVSADISIAEMAHLIDEDLNPSTSAGPVSYALQYEHTLLRTEVHNRWWVQFDVTGLPWGETTAPLKMDKEGQKIVEVLLSKQENSTELLIETLQVVERKDRVQPSIMKCGRLAMVQTSFDPNMWDEYGKSGTWSRTWNFVLSKLGDFWSNSLQQDALLLPLALLLALMVVLVRRWFQQRQQIRDMEEDDMEMNLAMALLGSHHQDASRAYADIPVIKIEECD</sequence>
<gene>
    <name evidence="3" type="ORF">N0V83_003350</name>
</gene>
<evidence type="ECO:0000313" key="3">
    <source>
        <dbReference type="EMBL" id="KAJ4373059.1"/>
    </source>
</evidence>
<name>A0A9W8YBI4_9PLEO</name>
<feature type="transmembrane region" description="Helical" evidence="1">
    <location>
        <begin position="265"/>
        <end position="284"/>
    </location>
</feature>
<protein>
    <submittedName>
        <fullName evidence="3">Uncharacterized protein</fullName>
    </submittedName>
</protein>
<evidence type="ECO:0000313" key="4">
    <source>
        <dbReference type="Proteomes" id="UP001140560"/>
    </source>
</evidence>
<keyword evidence="1" id="KW-1133">Transmembrane helix</keyword>
<dbReference type="OrthoDB" id="5409353at2759"/>
<proteinExistence type="predicted"/>
<keyword evidence="1" id="KW-0472">Membrane</keyword>
<reference evidence="3" key="1">
    <citation type="submission" date="2022-10" db="EMBL/GenBank/DDBJ databases">
        <title>Tapping the CABI collections for fungal endophytes: first genome assemblies for Collariella, Neodidymelliopsis, Ascochyta clinopodiicola, Didymella pomorum, Didymosphaeria variabile, Neocosmospora piperis and Neocucurbitaria cava.</title>
        <authorList>
            <person name="Hill R."/>
        </authorList>
    </citation>
    <scope>NUCLEOTIDE SEQUENCE</scope>
    <source>
        <strain evidence="3">IMI 356814</strain>
    </source>
</reference>
<evidence type="ECO:0000256" key="2">
    <source>
        <dbReference type="SAM" id="SignalP"/>
    </source>
</evidence>